<proteinExistence type="predicted"/>
<sequence>GDLSAGSTDAINGSQINAALTSVATNLGGGAAFDPVTGTVTMPTIIVAGNSYNNVTGAVQAADTARQTGDSGLANALGGGASVAPDGTVTNPTYVVQGTANNNVGDAIAAVDGSLTNLGDQITNLTNGTTGLVQQTGGTPGMGQITVGAATGGHSINVAGTDGDRVVTGVADGAVNATSTDAVNGSQLFAVQSVADGALQRSGGTLTGELSLGGNRITNVAAPVAGTDAVNRDYVDGVAASQAATTTNIGTVVAASLGGGASYNPANGALTGPTYNVGGRSYGNVGDALTATNMLAVQYVADANGQPTNAVRFGAAPGGPPVAVTNVANGNVAAGSTDAVNGGQLYDVSVVANGALQRTGGTLSGNLNLGGNRITGLAAPVDASDAATRGYVDGLQAQNVNNFNLLTAGLNNAFKGIERNSQGVALAIAMGGGFLSDDKDFSLWGAWGNFAGYNAASLQTYIRLSDDSYINAGLSYGFEEQLVGTRVGFGIQF</sequence>
<feature type="domain" description="Trimeric autotransporter adhesin YadA-like stalk" evidence="1">
    <location>
        <begin position="7"/>
        <end position="30"/>
    </location>
</feature>
<dbReference type="Gene3D" id="1.20.5.170">
    <property type="match status" value="5"/>
</dbReference>
<feature type="domain" description="Trimeric autotransporter adhesin YadA-like stalk" evidence="1">
    <location>
        <begin position="167"/>
        <end position="204"/>
    </location>
</feature>
<dbReference type="InterPro" id="IPR008635">
    <property type="entry name" value="Coiled_stalk_dom"/>
</dbReference>
<protein>
    <recommendedName>
        <fullName evidence="1">Trimeric autotransporter adhesin YadA-like stalk domain-containing protein</fullName>
    </recommendedName>
</protein>
<evidence type="ECO:0000259" key="1">
    <source>
        <dbReference type="Pfam" id="PF05662"/>
    </source>
</evidence>
<keyword evidence="3" id="KW-1185">Reference proteome</keyword>
<feature type="non-terminal residue" evidence="2">
    <location>
        <position position="1"/>
    </location>
</feature>
<evidence type="ECO:0000313" key="3">
    <source>
        <dbReference type="Proteomes" id="UP001595887"/>
    </source>
</evidence>
<organism evidence="2 3">
    <name type="scientific">Sphingorhabdus arenilitoris</name>
    <dbReference type="NCBI Taxonomy" id="1490041"/>
    <lineage>
        <taxon>Bacteria</taxon>
        <taxon>Pseudomonadati</taxon>
        <taxon>Pseudomonadota</taxon>
        <taxon>Alphaproteobacteria</taxon>
        <taxon>Sphingomonadales</taxon>
        <taxon>Sphingomonadaceae</taxon>
        <taxon>Sphingorhabdus</taxon>
    </lineage>
</organism>
<feature type="domain" description="Trimeric autotransporter adhesin YadA-like stalk" evidence="1">
    <location>
        <begin position="216"/>
        <end position="231"/>
    </location>
</feature>
<dbReference type="Proteomes" id="UP001595887">
    <property type="component" value="Unassembled WGS sequence"/>
</dbReference>
<gene>
    <name evidence="2" type="ORF">ACFOWX_13510</name>
</gene>
<name>A0ABV8RKK4_9SPHN</name>
<dbReference type="EMBL" id="JBHSDH010000032">
    <property type="protein sequence ID" value="MFC4293435.1"/>
    <property type="molecule type" value="Genomic_DNA"/>
</dbReference>
<dbReference type="Pfam" id="PF05662">
    <property type="entry name" value="YadA_stalk"/>
    <property type="match status" value="4"/>
</dbReference>
<accession>A0ABV8RKK4</accession>
<feature type="domain" description="Trimeric autotransporter adhesin YadA-like stalk" evidence="1">
    <location>
        <begin position="324"/>
        <end position="362"/>
    </location>
</feature>
<comment type="caution">
    <text evidence="2">The sequence shown here is derived from an EMBL/GenBank/DDBJ whole genome shotgun (WGS) entry which is preliminary data.</text>
</comment>
<reference evidence="3" key="1">
    <citation type="journal article" date="2019" name="Int. J. Syst. Evol. Microbiol.">
        <title>The Global Catalogue of Microorganisms (GCM) 10K type strain sequencing project: providing services to taxonomists for standard genome sequencing and annotation.</title>
        <authorList>
            <consortium name="The Broad Institute Genomics Platform"/>
            <consortium name="The Broad Institute Genome Sequencing Center for Infectious Disease"/>
            <person name="Wu L."/>
            <person name="Ma J."/>
        </authorList>
    </citation>
    <scope>NUCLEOTIDE SEQUENCE [LARGE SCALE GENOMIC DNA]</scope>
    <source>
        <strain evidence="3">CECT 8531</strain>
    </source>
</reference>
<evidence type="ECO:0000313" key="2">
    <source>
        <dbReference type="EMBL" id="MFC4293435.1"/>
    </source>
</evidence>